<evidence type="ECO:0000256" key="3">
    <source>
        <dbReference type="ARBA" id="ARBA00012759"/>
    </source>
</evidence>
<dbReference type="Proteomes" id="UP000603453">
    <property type="component" value="Unassembled WGS sequence"/>
</dbReference>
<sequence>VFNDMIKEYGVKNTKAEELFSLDFEHLEEDGPVHGLIVITEFTEEPLEEGYDVVDPDEENIIFTSQVVTNACGTLAIVGVLLNADIEEKGQILHNFEEFTNGFSPINRGLCLGGSDEIRRIHNAYAPAHQIADNLLSASNQGVSSGKENQDVTDDYEIVYHYVTYIYKNGFLWKMDGLDNRPKKICKCDKGDWLEMARPHVEKRMCDSSNASIIAIKHDPYPKLVAENEILKSNIKKMDKVVNNATPVKKMTVKKHIQQFEKEADANVESYSTLKTIWTELEHSTDDITKKAIDELDRIREHQTQLESRVKFDKESRQESCENVCRQKFDYFPFLEAIVKKAYKRGLIEDDEKPKSHKKQKTAKNTTKSKAK</sequence>
<evidence type="ECO:0000256" key="9">
    <source>
        <dbReference type="SAM" id="MobiDB-lite"/>
    </source>
</evidence>
<keyword evidence="4 8" id="KW-0645">Protease</keyword>
<feature type="active site" description="Nucleophile" evidence="8">
    <location>
        <position position="72"/>
    </location>
</feature>
<gene>
    <name evidence="11" type="ORF">INT47_006265</name>
</gene>
<evidence type="ECO:0000259" key="10">
    <source>
        <dbReference type="PROSITE" id="PS52048"/>
    </source>
</evidence>
<comment type="catalytic activity">
    <reaction evidence="1 8">
        <text>Thiol-dependent hydrolysis of ester, thioester, amide, peptide and isopeptide bonds formed by the C-terminal Gly of ubiquitin (a 76-residue protein attached to proteins as an intracellular targeting signal).</text>
        <dbReference type="EC" id="3.4.19.12"/>
    </reaction>
</comment>
<dbReference type="InterPro" id="IPR001578">
    <property type="entry name" value="Peptidase_C12_UCH"/>
</dbReference>
<dbReference type="EC" id="3.4.19.12" evidence="3 8"/>
<dbReference type="GO" id="GO:0004843">
    <property type="term" value="F:cysteine-type deubiquitinase activity"/>
    <property type="evidence" value="ECO:0007669"/>
    <property type="project" value="UniProtKB-UniRule"/>
</dbReference>
<keyword evidence="12" id="KW-1185">Reference proteome</keyword>
<feature type="active site" description="Proton donor" evidence="8">
    <location>
        <position position="161"/>
    </location>
</feature>
<keyword evidence="7 8" id="KW-0788">Thiol protease</keyword>
<evidence type="ECO:0000313" key="12">
    <source>
        <dbReference type="Proteomes" id="UP000603453"/>
    </source>
</evidence>
<dbReference type="SUPFAM" id="SSF54001">
    <property type="entry name" value="Cysteine proteinases"/>
    <property type="match status" value="1"/>
</dbReference>
<evidence type="ECO:0000256" key="8">
    <source>
        <dbReference type="PROSITE-ProRule" id="PRU01393"/>
    </source>
</evidence>
<protein>
    <recommendedName>
        <fullName evidence="3 8">ubiquitinyl hydrolase 1</fullName>
        <ecNumber evidence="3 8">3.4.19.12</ecNumber>
    </recommendedName>
</protein>
<keyword evidence="6 8" id="KW-0378">Hydrolase</keyword>
<feature type="non-terminal residue" evidence="11">
    <location>
        <position position="1"/>
    </location>
</feature>
<dbReference type="InterPro" id="IPR038765">
    <property type="entry name" value="Papain-like_cys_pep_sf"/>
</dbReference>
<reference evidence="11" key="1">
    <citation type="submission" date="2020-12" db="EMBL/GenBank/DDBJ databases">
        <title>Metabolic potential, ecology and presence of endohyphal bacteria is reflected in genomic diversity of Mucoromycotina.</title>
        <authorList>
            <person name="Muszewska A."/>
            <person name="Okrasinska A."/>
            <person name="Steczkiewicz K."/>
            <person name="Drgas O."/>
            <person name="Orlowska M."/>
            <person name="Perlinska-Lenart U."/>
            <person name="Aleksandrzak-Piekarczyk T."/>
            <person name="Szatraj K."/>
            <person name="Zielenkiewicz U."/>
            <person name="Pilsyk S."/>
            <person name="Malc E."/>
            <person name="Mieczkowski P."/>
            <person name="Kruszewska J.S."/>
            <person name="Biernat P."/>
            <person name="Pawlowska J."/>
        </authorList>
    </citation>
    <scope>NUCLEOTIDE SEQUENCE</scope>
    <source>
        <strain evidence="11">WA0000017839</strain>
    </source>
</reference>
<feature type="compositionally biased region" description="Basic residues" evidence="9">
    <location>
        <begin position="355"/>
        <end position="372"/>
    </location>
</feature>
<comment type="caution">
    <text evidence="11">The sequence shown here is derived from an EMBL/GenBank/DDBJ whole genome shotgun (WGS) entry which is preliminary data.</text>
</comment>
<dbReference type="EMBL" id="JAEPRD010000009">
    <property type="protein sequence ID" value="KAG2211146.1"/>
    <property type="molecule type" value="Genomic_DNA"/>
</dbReference>
<evidence type="ECO:0000313" key="11">
    <source>
        <dbReference type="EMBL" id="KAG2211146.1"/>
    </source>
</evidence>
<feature type="domain" description="UCH catalytic" evidence="10">
    <location>
        <begin position="1"/>
        <end position="229"/>
    </location>
</feature>
<proteinExistence type="inferred from homology"/>
<dbReference type="GO" id="GO:0006511">
    <property type="term" value="P:ubiquitin-dependent protein catabolic process"/>
    <property type="evidence" value="ECO:0007669"/>
    <property type="project" value="UniProtKB-UniRule"/>
</dbReference>
<evidence type="ECO:0000256" key="5">
    <source>
        <dbReference type="ARBA" id="ARBA00022786"/>
    </source>
</evidence>
<name>A0A8H7V5R2_9FUNG</name>
<feature type="site" description="Important for enzyme activity" evidence="8">
    <location>
        <position position="176"/>
    </location>
</feature>
<dbReference type="InterPro" id="IPR036959">
    <property type="entry name" value="Peptidase_C12_UCH_sf"/>
</dbReference>
<dbReference type="PROSITE" id="PS52048">
    <property type="entry name" value="UCH_DOMAIN"/>
    <property type="match status" value="1"/>
</dbReference>
<feature type="site" description="Transition state stabilizer" evidence="8">
    <location>
        <position position="66"/>
    </location>
</feature>
<dbReference type="Gene3D" id="3.40.532.10">
    <property type="entry name" value="Peptidase C12, ubiquitin carboxyl-terminal hydrolase"/>
    <property type="match status" value="1"/>
</dbReference>
<evidence type="ECO:0000256" key="7">
    <source>
        <dbReference type="ARBA" id="ARBA00022807"/>
    </source>
</evidence>
<feature type="region of interest" description="Disordered" evidence="9">
    <location>
        <begin position="349"/>
        <end position="372"/>
    </location>
</feature>
<evidence type="ECO:0000256" key="6">
    <source>
        <dbReference type="ARBA" id="ARBA00022801"/>
    </source>
</evidence>
<keyword evidence="5 8" id="KW-0833">Ubl conjugation pathway</keyword>
<organism evidence="11 12">
    <name type="scientific">Mucor saturninus</name>
    <dbReference type="NCBI Taxonomy" id="64648"/>
    <lineage>
        <taxon>Eukaryota</taxon>
        <taxon>Fungi</taxon>
        <taxon>Fungi incertae sedis</taxon>
        <taxon>Mucoromycota</taxon>
        <taxon>Mucoromycotina</taxon>
        <taxon>Mucoromycetes</taxon>
        <taxon>Mucorales</taxon>
        <taxon>Mucorineae</taxon>
        <taxon>Mucoraceae</taxon>
        <taxon>Mucor</taxon>
    </lineage>
</organism>
<dbReference type="GO" id="GO:0016579">
    <property type="term" value="P:protein deubiquitination"/>
    <property type="evidence" value="ECO:0007669"/>
    <property type="project" value="TreeGrafter"/>
</dbReference>
<accession>A0A8H7V5R2</accession>
<dbReference type="Pfam" id="PF01088">
    <property type="entry name" value="Peptidase_C12"/>
    <property type="match status" value="1"/>
</dbReference>
<dbReference type="GO" id="GO:0005737">
    <property type="term" value="C:cytoplasm"/>
    <property type="evidence" value="ECO:0007669"/>
    <property type="project" value="TreeGrafter"/>
</dbReference>
<evidence type="ECO:0000256" key="1">
    <source>
        <dbReference type="ARBA" id="ARBA00000707"/>
    </source>
</evidence>
<dbReference type="OrthoDB" id="1924260at2759"/>
<evidence type="ECO:0000256" key="4">
    <source>
        <dbReference type="ARBA" id="ARBA00022670"/>
    </source>
</evidence>
<dbReference type="PANTHER" id="PTHR10589">
    <property type="entry name" value="UBIQUITIN CARBOXYL-TERMINAL HYDROLASE"/>
    <property type="match status" value="1"/>
</dbReference>
<dbReference type="AlphaFoldDB" id="A0A8H7V5R2"/>
<evidence type="ECO:0000256" key="2">
    <source>
        <dbReference type="ARBA" id="ARBA00009326"/>
    </source>
</evidence>
<comment type="similarity">
    <text evidence="2 8">Belongs to the peptidase C12 family.</text>
</comment>
<dbReference type="PANTHER" id="PTHR10589:SF16">
    <property type="entry name" value="UBIQUITIN CARBOXYL-TERMINAL HYDROLASE ISOZYME L5"/>
    <property type="match status" value="1"/>
</dbReference>